<dbReference type="Pfam" id="PF13176">
    <property type="entry name" value="TPR_7"/>
    <property type="match status" value="1"/>
</dbReference>
<feature type="transmembrane region" description="Helical" evidence="4">
    <location>
        <begin position="331"/>
        <end position="349"/>
    </location>
</feature>
<evidence type="ECO:0008006" key="8">
    <source>
        <dbReference type="Google" id="ProtNLM"/>
    </source>
</evidence>
<dbReference type="AlphaFoldDB" id="A0A9W7GGX7"/>
<dbReference type="SMART" id="SM00028">
    <property type="entry name" value="TPR"/>
    <property type="match status" value="3"/>
</dbReference>
<dbReference type="InterPro" id="IPR011990">
    <property type="entry name" value="TPR-like_helical_dom_sf"/>
</dbReference>
<name>A0A9W7GGX7_9STRA</name>
<protein>
    <recommendedName>
        <fullName evidence="8">Dolichyl-phosphate-mannose--protein mannosyltransferase</fullName>
    </recommendedName>
</protein>
<feature type="repeat" description="TPR" evidence="3">
    <location>
        <begin position="489"/>
        <end position="522"/>
    </location>
</feature>
<comment type="caution">
    <text evidence="6">The sequence shown here is derived from an EMBL/GenBank/DDBJ whole genome shotgun (WGS) entry which is preliminary data.</text>
</comment>
<dbReference type="PANTHER" id="PTHR44227">
    <property type="match status" value="1"/>
</dbReference>
<evidence type="ECO:0000256" key="5">
    <source>
        <dbReference type="SAM" id="SignalP"/>
    </source>
</evidence>
<evidence type="ECO:0000256" key="1">
    <source>
        <dbReference type="ARBA" id="ARBA00022737"/>
    </source>
</evidence>
<evidence type="ECO:0000256" key="3">
    <source>
        <dbReference type="PROSITE-ProRule" id="PRU00339"/>
    </source>
</evidence>
<dbReference type="GO" id="GO:0030968">
    <property type="term" value="P:endoplasmic reticulum unfolded protein response"/>
    <property type="evidence" value="ECO:0007669"/>
    <property type="project" value="TreeGrafter"/>
</dbReference>
<sequence>MISWSTIILLIFALLPFYFARNPEREYQMDWDDEGNFVQNVKTHSLNWENFKWYWTDGEIYFVYEPISLTFKALVRKFLGSSAPVNYDVNIFLHSINVLLSKVLTVQVFKSIFINNKAWWEENGGDVDIFVNVGVFLFSVHPLRAEAVGWLSCQPYLLATAFAMGSLLLYLKKWVRCSQVLYTMSVLSKTIMVPLPAVLVLFDVFGKRRKKKRPLTFGVIIGRSFRSVWKNLLYFSIGTLVGVKTVRANSFGSSTSNLTAFQGGLKFLHTIFFYFSKTTLPTRISGFYPLVEEDYRSFNWEVFIGCTFSLCVLVVLMLMLFAFAGKNSSRFLILFGGIYGACIAPTLVTQHGWPMVGGNRYSYLPSALLAGGWVAVIALETKQANPGVRWKLNTRPILLGLLVLLGAYFSVGLQAQLKVWGSNVDFWRQNVGLYDRAKGDIGEMLHCNLARALIRKGETDEAFQVMRQGVSRRGGGGGDSTYGGRFALSTIYFSIAVGFKAEGEMSYGVEAYQESLLHNPDNVMSLVNLGNAFVEMGKTDEAMLYFRRALEGEGAQDPQVWYSTANCWARMGEGGKAVEGYKIALEKLGEDGNERVKAMIERQIAKFA</sequence>
<dbReference type="OrthoDB" id="195091at2759"/>
<gene>
    <name evidence="6" type="ORF">TrCOL_g5385</name>
</gene>
<feature type="repeat" description="TPR" evidence="3">
    <location>
        <begin position="523"/>
        <end position="556"/>
    </location>
</feature>
<feature type="transmembrane region" description="Helical" evidence="4">
    <location>
        <begin position="361"/>
        <end position="380"/>
    </location>
</feature>
<proteinExistence type="predicted"/>
<dbReference type="SUPFAM" id="SSF48452">
    <property type="entry name" value="TPR-like"/>
    <property type="match status" value="1"/>
</dbReference>
<keyword evidence="4" id="KW-1133">Transmembrane helix</keyword>
<dbReference type="InterPro" id="IPR052346">
    <property type="entry name" value="O-mannosyl-transferase_TMTC"/>
</dbReference>
<dbReference type="Proteomes" id="UP001165065">
    <property type="component" value="Unassembled WGS sequence"/>
</dbReference>
<evidence type="ECO:0000256" key="4">
    <source>
        <dbReference type="SAM" id="Phobius"/>
    </source>
</evidence>
<dbReference type="EMBL" id="BRYA01000256">
    <property type="protein sequence ID" value="GMI45584.1"/>
    <property type="molecule type" value="Genomic_DNA"/>
</dbReference>
<evidence type="ECO:0000256" key="2">
    <source>
        <dbReference type="ARBA" id="ARBA00022803"/>
    </source>
</evidence>
<keyword evidence="5" id="KW-0732">Signal</keyword>
<feature type="transmembrane region" description="Helical" evidence="4">
    <location>
        <begin position="147"/>
        <end position="171"/>
    </location>
</feature>
<dbReference type="GO" id="GO:0000030">
    <property type="term" value="F:mannosyltransferase activity"/>
    <property type="evidence" value="ECO:0007669"/>
    <property type="project" value="TreeGrafter"/>
</dbReference>
<evidence type="ECO:0000313" key="7">
    <source>
        <dbReference type="Proteomes" id="UP001165065"/>
    </source>
</evidence>
<feature type="signal peptide" evidence="5">
    <location>
        <begin position="1"/>
        <end position="20"/>
    </location>
</feature>
<keyword evidence="1" id="KW-0677">Repeat</keyword>
<keyword evidence="4" id="KW-0812">Transmembrane</keyword>
<reference evidence="7" key="1">
    <citation type="journal article" date="2023" name="Commun. Biol.">
        <title>Genome analysis of Parmales, the sister group of diatoms, reveals the evolutionary specialization of diatoms from phago-mixotrophs to photoautotrophs.</title>
        <authorList>
            <person name="Ban H."/>
            <person name="Sato S."/>
            <person name="Yoshikawa S."/>
            <person name="Yamada K."/>
            <person name="Nakamura Y."/>
            <person name="Ichinomiya M."/>
            <person name="Sato N."/>
            <person name="Blanc-Mathieu R."/>
            <person name="Endo H."/>
            <person name="Kuwata A."/>
            <person name="Ogata H."/>
        </authorList>
    </citation>
    <scope>NUCLEOTIDE SEQUENCE [LARGE SCALE GENOMIC DNA]</scope>
</reference>
<dbReference type="PROSITE" id="PS50293">
    <property type="entry name" value="TPR_REGION"/>
    <property type="match status" value="1"/>
</dbReference>
<accession>A0A9W7GGX7</accession>
<keyword evidence="2 3" id="KW-0802">TPR repeat</keyword>
<dbReference type="InterPro" id="IPR019734">
    <property type="entry name" value="TPR_rpt"/>
</dbReference>
<dbReference type="Gene3D" id="1.25.40.10">
    <property type="entry name" value="Tetratricopeptide repeat domain"/>
    <property type="match status" value="1"/>
</dbReference>
<organism evidence="6 7">
    <name type="scientific">Triparma columacea</name>
    <dbReference type="NCBI Taxonomy" id="722753"/>
    <lineage>
        <taxon>Eukaryota</taxon>
        <taxon>Sar</taxon>
        <taxon>Stramenopiles</taxon>
        <taxon>Ochrophyta</taxon>
        <taxon>Bolidophyceae</taxon>
        <taxon>Parmales</taxon>
        <taxon>Triparmaceae</taxon>
        <taxon>Triparma</taxon>
    </lineage>
</organism>
<dbReference type="PANTHER" id="PTHR44227:SF3">
    <property type="entry name" value="PROTEIN O-MANNOSYL-TRANSFERASE TMTC4"/>
    <property type="match status" value="1"/>
</dbReference>
<dbReference type="GO" id="GO:0035269">
    <property type="term" value="P:protein O-linked glycosylation via mannose"/>
    <property type="evidence" value="ECO:0007669"/>
    <property type="project" value="TreeGrafter"/>
</dbReference>
<keyword evidence="7" id="KW-1185">Reference proteome</keyword>
<feature type="transmembrane region" description="Helical" evidence="4">
    <location>
        <begin position="180"/>
        <end position="202"/>
    </location>
</feature>
<dbReference type="GO" id="GO:0005783">
    <property type="term" value="C:endoplasmic reticulum"/>
    <property type="evidence" value="ECO:0007669"/>
    <property type="project" value="TreeGrafter"/>
</dbReference>
<keyword evidence="4" id="KW-0472">Membrane</keyword>
<feature type="chain" id="PRO_5040847286" description="Dolichyl-phosphate-mannose--protein mannosyltransferase" evidence="5">
    <location>
        <begin position="21"/>
        <end position="608"/>
    </location>
</feature>
<dbReference type="PROSITE" id="PS50005">
    <property type="entry name" value="TPR"/>
    <property type="match status" value="2"/>
</dbReference>
<feature type="transmembrane region" description="Helical" evidence="4">
    <location>
        <begin position="392"/>
        <end position="411"/>
    </location>
</feature>
<feature type="transmembrane region" description="Helical" evidence="4">
    <location>
        <begin position="302"/>
        <end position="324"/>
    </location>
</feature>
<evidence type="ECO:0000313" key="6">
    <source>
        <dbReference type="EMBL" id="GMI45584.1"/>
    </source>
</evidence>